<dbReference type="EMBL" id="UINC01027751">
    <property type="protein sequence ID" value="SVB07539.1"/>
    <property type="molecule type" value="Genomic_DNA"/>
</dbReference>
<dbReference type="Gene3D" id="2.130.10.10">
    <property type="entry name" value="YVTN repeat-like/Quinoprotein amine dehydrogenase"/>
    <property type="match status" value="1"/>
</dbReference>
<reference evidence="1" key="1">
    <citation type="submission" date="2018-05" db="EMBL/GenBank/DDBJ databases">
        <authorList>
            <person name="Lanie J.A."/>
            <person name="Ng W.-L."/>
            <person name="Kazmierczak K.M."/>
            <person name="Andrzejewski T.M."/>
            <person name="Davidsen T.M."/>
            <person name="Wayne K.J."/>
            <person name="Tettelin H."/>
            <person name="Glass J.I."/>
            <person name="Rusch D."/>
            <person name="Podicherti R."/>
            <person name="Tsui H.-C.T."/>
            <person name="Winkler M.E."/>
        </authorList>
    </citation>
    <scope>NUCLEOTIDE SEQUENCE</scope>
</reference>
<gene>
    <name evidence="1" type="ORF">METZ01_LOCUS160393</name>
</gene>
<evidence type="ECO:0000313" key="1">
    <source>
        <dbReference type="EMBL" id="SVB07539.1"/>
    </source>
</evidence>
<protein>
    <recommendedName>
        <fullName evidence="2">SMP-30/Gluconolactonase/LRE-like region domain-containing protein</fullName>
    </recommendedName>
</protein>
<sequence length="225" mass="24597">MSDIREMFLHPGPQPNGLQASEDGLWVIDQTDNHIYKLDWGSGSVLEKLPAEVEHSSGITVGGGYIWVSSTFHVESAGDDGSPKLVKCNPDGTTAGRYDTPGSKLNTRAGRVAGAHGMEWIDEENMWVAVPPSQTVYLMDPRTMTVKRSIPCPGDRPHGLFVRGNYMWLADTSLCKIHKLDLDDGTVLDEIDVPAPEVHGMTVYGGRIWFACAVTRRICSVAVSE</sequence>
<dbReference type="AlphaFoldDB" id="A0A382B1E8"/>
<organism evidence="1">
    <name type="scientific">marine metagenome</name>
    <dbReference type="NCBI Taxonomy" id="408172"/>
    <lineage>
        <taxon>unclassified sequences</taxon>
        <taxon>metagenomes</taxon>
        <taxon>ecological metagenomes</taxon>
    </lineage>
</organism>
<dbReference type="InterPro" id="IPR015943">
    <property type="entry name" value="WD40/YVTN_repeat-like_dom_sf"/>
</dbReference>
<evidence type="ECO:0008006" key="2">
    <source>
        <dbReference type="Google" id="ProtNLM"/>
    </source>
</evidence>
<accession>A0A382B1E8</accession>
<name>A0A382B1E8_9ZZZZ</name>
<proteinExistence type="predicted"/>
<dbReference type="SUPFAM" id="SSF63825">
    <property type="entry name" value="YWTD domain"/>
    <property type="match status" value="1"/>
</dbReference>